<feature type="transmembrane region" description="Helical" evidence="1">
    <location>
        <begin position="176"/>
        <end position="194"/>
    </location>
</feature>
<keyword evidence="3" id="KW-1185">Reference proteome</keyword>
<dbReference type="OrthoDB" id="136762at2"/>
<feature type="transmembrane region" description="Helical" evidence="1">
    <location>
        <begin position="366"/>
        <end position="383"/>
    </location>
</feature>
<evidence type="ECO:0008006" key="4">
    <source>
        <dbReference type="Google" id="ProtNLM"/>
    </source>
</evidence>
<dbReference type="Proteomes" id="UP000007519">
    <property type="component" value="Chromosome"/>
</dbReference>
<reference evidence="2 3" key="1">
    <citation type="journal article" date="2012" name="Stand. Genomic Sci.">
        <title>Complete genome sequencing and analysis of Saprospira grandis str. Lewin, a predatory marine bacterium.</title>
        <authorList>
            <person name="Saw J.H."/>
            <person name="Yuryev A."/>
            <person name="Kanbe M."/>
            <person name="Hou S."/>
            <person name="Young A.G."/>
            <person name="Aizawa S."/>
            <person name="Alam M."/>
        </authorList>
    </citation>
    <scope>NUCLEOTIDE SEQUENCE [LARGE SCALE GENOMIC DNA]</scope>
    <source>
        <strain evidence="2 3">Lewin</strain>
    </source>
</reference>
<feature type="transmembrane region" description="Helical" evidence="1">
    <location>
        <begin position="120"/>
        <end position="141"/>
    </location>
</feature>
<feature type="transmembrane region" description="Helical" evidence="1">
    <location>
        <begin position="252"/>
        <end position="274"/>
    </location>
</feature>
<keyword evidence="1" id="KW-0472">Membrane</keyword>
<feature type="transmembrane region" description="Helical" evidence="1">
    <location>
        <begin position="89"/>
        <end position="108"/>
    </location>
</feature>
<organism evidence="2 3">
    <name type="scientific">Saprospira grandis (strain Lewin)</name>
    <dbReference type="NCBI Taxonomy" id="984262"/>
    <lineage>
        <taxon>Bacteria</taxon>
        <taxon>Pseudomonadati</taxon>
        <taxon>Bacteroidota</taxon>
        <taxon>Saprospiria</taxon>
        <taxon>Saprospirales</taxon>
        <taxon>Saprospiraceae</taxon>
        <taxon>Saprospira</taxon>
    </lineage>
</organism>
<evidence type="ECO:0000313" key="2">
    <source>
        <dbReference type="EMBL" id="AFC24656.1"/>
    </source>
</evidence>
<accession>H6L1L2</accession>
<feature type="transmembrane region" description="Helical" evidence="1">
    <location>
        <begin position="6"/>
        <end position="22"/>
    </location>
</feature>
<dbReference type="EMBL" id="CP002831">
    <property type="protein sequence ID" value="AFC24656.1"/>
    <property type="molecule type" value="Genomic_DNA"/>
</dbReference>
<feature type="transmembrane region" description="Helical" evidence="1">
    <location>
        <begin position="389"/>
        <end position="408"/>
    </location>
</feature>
<feature type="transmembrane region" description="Helical" evidence="1">
    <location>
        <begin position="333"/>
        <end position="354"/>
    </location>
</feature>
<feature type="transmembrane region" description="Helical" evidence="1">
    <location>
        <begin position="309"/>
        <end position="327"/>
    </location>
</feature>
<feature type="transmembrane region" description="Helical" evidence="1">
    <location>
        <begin position="206"/>
        <end position="232"/>
    </location>
</feature>
<dbReference type="HOGENOM" id="CLU_030340_0_0_10"/>
<dbReference type="AlphaFoldDB" id="H6L1L2"/>
<keyword evidence="1" id="KW-1133">Transmembrane helix</keyword>
<dbReference type="eggNOG" id="COG1807">
    <property type="taxonomic scope" value="Bacteria"/>
</dbReference>
<dbReference type="STRING" id="984262.SGRA_1922"/>
<name>H6L1L2_SAPGL</name>
<sequence length="585" mass="67499">MKLSPTFYLAVLVILLTHFLYYPKWSKGGTEATISWDVSGYYMYLPASLIYQDIKGCNFKDSILQNYGPTPNFQQAFVHEASGNYVMKYSMGQAISFLPAFGLAHLYAKSTAYPADGFSFPYQLAISLGSLFWALLGLYYLRKFLLFFYRPKIADWTILGLVLGSNYLNYSAIDGAMTHNTLFTLYSLLLYVTVRFYQQPSYLKGAAIGALVGWAALIRPTEIIACIIPLAWGLQAWVWTDLKQRLQFVAQHFGKLLLAVLITAFIGSFQLMYWKYATGEWIVYSYQDQGFSWLSPHLHAGFLSYKSGWLTYSPFMLLPLLGFGPFFKQQRSLFSTVFVFSLLFIYITFAWDIWWYGGSLGQRAMVQAYPVLALPLAALIHWLSQQKIWLKLPIFGFALLSFYANLWFTHQAHKGGLLRPGEMTKAYYWATLFRYDKDPERLKLLDGVRQLKKGELKEASLVYSDTSWQAQLDQNQQFAPIISLALPKMPEKEGLRVSILAQIIGPKEWEFWWMTQFTVSLKKEGQLIDEQMFRLQRHIQEGEEKRLYMDLPVQGADSLEIKFWNADGKKAIKLSQPEVWRYVLD</sequence>
<keyword evidence="1" id="KW-0812">Transmembrane</keyword>
<proteinExistence type="predicted"/>
<evidence type="ECO:0000313" key="3">
    <source>
        <dbReference type="Proteomes" id="UP000007519"/>
    </source>
</evidence>
<gene>
    <name evidence="2" type="ordered locus">SGRA_1922</name>
</gene>
<evidence type="ECO:0000256" key="1">
    <source>
        <dbReference type="SAM" id="Phobius"/>
    </source>
</evidence>
<dbReference type="KEGG" id="sgn:SGRA_1922"/>
<protein>
    <recommendedName>
        <fullName evidence="4">Glycosyltransferase RgtA/B/C/D-like domain-containing protein</fullName>
    </recommendedName>
</protein>
<dbReference type="RefSeq" id="WP_015692279.1">
    <property type="nucleotide sequence ID" value="NC_016940.1"/>
</dbReference>